<name>A0A1H7RPD0_STRJI</name>
<feature type="chain" id="PRO_5010343790" evidence="1">
    <location>
        <begin position="38"/>
        <end position="285"/>
    </location>
</feature>
<proteinExistence type="predicted"/>
<dbReference type="Proteomes" id="UP000183015">
    <property type="component" value="Unassembled WGS sequence"/>
</dbReference>
<dbReference type="OrthoDB" id="4132228at2"/>
<evidence type="ECO:0000313" key="2">
    <source>
        <dbReference type="EMBL" id="SEL62053.1"/>
    </source>
</evidence>
<feature type="signal peptide" evidence="1">
    <location>
        <begin position="1"/>
        <end position="37"/>
    </location>
</feature>
<dbReference type="InterPro" id="IPR006311">
    <property type="entry name" value="TAT_signal"/>
</dbReference>
<reference evidence="3" key="1">
    <citation type="submission" date="2016-10" db="EMBL/GenBank/DDBJ databases">
        <authorList>
            <person name="Varghese N."/>
        </authorList>
    </citation>
    <scope>NUCLEOTIDE SEQUENCE [LARGE SCALE GENOMIC DNA]</scope>
    <source>
        <strain evidence="3">DSM 45096 / BCRC 16803 / CGMCC 4.1857 / CIP 109030 / JCM 12277 / KCTC 19219 / NBRC 100920 / 33214</strain>
    </source>
</reference>
<dbReference type="AlphaFoldDB" id="A0A1H7RPD0"/>
<dbReference type="RefSeq" id="WP_042459857.1">
    <property type="nucleotide sequence ID" value="NZ_BBPN01000062.1"/>
</dbReference>
<evidence type="ECO:0000256" key="1">
    <source>
        <dbReference type="SAM" id="SignalP"/>
    </source>
</evidence>
<organism evidence="2 3">
    <name type="scientific">Streptacidiphilus jiangxiensis</name>
    <dbReference type="NCBI Taxonomy" id="235985"/>
    <lineage>
        <taxon>Bacteria</taxon>
        <taxon>Bacillati</taxon>
        <taxon>Actinomycetota</taxon>
        <taxon>Actinomycetes</taxon>
        <taxon>Kitasatosporales</taxon>
        <taxon>Streptomycetaceae</taxon>
        <taxon>Streptacidiphilus</taxon>
    </lineage>
</organism>
<accession>A0A1H7RPD0</accession>
<evidence type="ECO:0000313" key="3">
    <source>
        <dbReference type="Proteomes" id="UP000183015"/>
    </source>
</evidence>
<keyword evidence="3" id="KW-1185">Reference proteome</keyword>
<dbReference type="eggNOG" id="ENOG50324GX">
    <property type="taxonomic scope" value="Bacteria"/>
</dbReference>
<protein>
    <submittedName>
        <fullName evidence="2">Uncharacterized protein</fullName>
    </submittedName>
</protein>
<dbReference type="EMBL" id="FOAZ01000010">
    <property type="protein sequence ID" value="SEL62053.1"/>
    <property type="molecule type" value="Genomic_DNA"/>
</dbReference>
<gene>
    <name evidence="2" type="ORF">SAMN05414137_110243</name>
</gene>
<dbReference type="PROSITE" id="PS51318">
    <property type="entry name" value="TAT"/>
    <property type="match status" value="1"/>
</dbReference>
<sequence>MFQFKQRKDRRRSASAVLAVSGTLLAASAAFAPAAHAGEDVPLSTQFDQHCVTLNGVPTDEITVNVENLGPQSGLTSTGLIVAYSTVTPGNVVDHTDNSWLGFDAARHNATATFAVANPSAADTLKLQVTGFWSSSTTPQSADTFTVPVANCALSGSPGTAVFASAGFPFTTASATATCGARYVRLPLGGFRRLPWETITVQVGPDGKNLTGAWFAGAPVWADYWTDGGTTGYTQGQTGTFDGNGNATLSFTVTPTAGTEWDLMISSRTTDGRTFPQHLWAPSCS</sequence>
<keyword evidence="1" id="KW-0732">Signal</keyword>